<evidence type="ECO:0000256" key="3">
    <source>
        <dbReference type="ARBA" id="ARBA00023004"/>
    </source>
</evidence>
<evidence type="ECO:0000313" key="9">
    <source>
        <dbReference type="EMBL" id="AYM54058.1"/>
    </source>
</evidence>
<dbReference type="InterPro" id="IPR016024">
    <property type="entry name" value="ARM-type_fold"/>
</dbReference>
<dbReference type="GO" id="GO:0020037">
    <property type="term" value="F:heme binding"/>
    <property type="evidence" value="ECO:0007669"/>
    <property type="project" value="InterPro"/>
</dbReference>
<evidence type="ECO:0000256" key="7">
    <source>
        <dbReference type="SAM" id="SignalP"/>
    </source>
</evidence>
<dbReference type="InterPro" id="IPR036280">
    <property type="entry name" value="Multihaem_cyt_sf"/>
</dbReference>
<accession>A0A3S5GXX6</accession>
<evidence type="ECO:0000256" key="4">
    <source>
        <dbReference type="PROSITE-ProRule" id="PRU00339"/>
    </source>
</evidence>
<name>A0A3S5GXX6_9BACT</name>
<keyword evidence="3 5" id="KW-0408">Iron</keyword>
<feature type="chain" id="PRO_5018619607" evidence="7">
    <location>
        <begin position="28"/>
        <end position="711"/>
    </location>
</feature>
<feature type="domain" description="Cytochrome c" evidence="8">
    <location>
        <begin position="456"/>
        <end position="563"/>
    </location>
</feature>
<evidence type="ECO:0000256" key="2">
    <source>
        <dbReference type="ARBA" id="ARBA00022729"/>
    </source>
</evidence>
<dbReference type="InterPro" id="IPR051829">
    <property type="entry name" value="Multiheme_Cytochr_ET"/>
</dbReference>
<evidence type="ECO:0000256" key="5">
    <source>
        <dbReference type="PROSITE-ProRule" id="PRU00433"/>
    </source>
</evidence>
<dbReference type="InterPro" id="IPR009056">
    <property type="entry name" value="Cyt_c-like_dom"/>
</dbReference>
<dbReference type="InterPro" id="IPR004155">
    <property type="entry name" value="PBS_lyase_HEAT"/>
</dbReference>
<keyword evidence="2 7" id="KW-0732">Signal</keyword>
<feature type="repeat" description="TPR" evidence="4">
    <location>
        <begin position="664"/>
        <end position="697"/>
    </location>
</feature>
<feature type="repeat" description="TPR" evidence="4">
    <location>
        <begin position="630"/>
        <end position="663"/>
    </location>
</feature>
<reference evidence="9" key="1">
    <citation type="journal article" date="2018" name="J. Ind. Microbiol. Biotechnol.">
        <title>Genome mining reveals uncommon alkylpyrones as type III PKS products from myxobacteria.</title>
        <authorList>
            <person name="Hug J.J."/>
            <person name="Panter F."/>
            <person name="Krug D."/>
            <person name="Muller R."/>
        </authorList>
    </citation>
    <scope>NUCLEOTIDE SEQUENCE</scope>
    <source>
        <strain evidence="9">MSr4204</strain>
    </source>
</reference>
<protein>
    <submittedName>
        <fullName evidence="9">Tetratricopeptide protein</fullName>
    </submittedName>
</protein>
<proteinExistence type="predicted"/>
<dbReference type="PROSITE" id="PS51007">
    <property type="entry name" value="CYTC"/>
    <property type="match status" value="1"/>
</dbReference>
<dbReference type="InterPro" id="IPR011989">
    <property type="entry name" value="ARM-like"/>
</dbReference>
<dbReference type="InterPro" id="IPR011990">
    <property type="entry name" value="TPR-like_helical_dom_sf"/>
</dbReference>
<keyword evidence="4" id="KW-0802">TPR repeat</keyword>
<dbReference type="Pfam" id="PF13435">
    <property type="entry name" value="Cytochrome_C554"/>
    <property type="match status" value="1"/>
</dbReference>
<dbReference type="SUPFAM" id="SSF48371">
    <property type="entry name" value="ARM repeat"/>
    <property type="match status" value="1"/>
</dbReference>
<dbReference type="SMART" id="SM00567">
    <property type="entry name" value="EZ_HEAT"/>
    <property type="match status" value="2"/>
</dbReference>
<dbReference type="Gene3D" id="3.90.10.10">
    <property type="entry name" value="Cytochrome C3"/>
    <property type="match status" value="1"/>
</dbReference>
<dbReference type="PROSITE" id="PS50005">
    <property type="entry name" value="TPR"/>
    <property type="match status" value="2"/>
</dbReference>
<evidence type="ECO:0000256" key="6">
    <source>
        <dbReference type="SAM" id="MobiDB-lite"/>
    </source>
</evidence>
<dbReference type="Gene3D" id="1.10.1130.10">
    <property type="entry name" value="Flavocytochrome C3, Chain A"/>
    <property type="match status" value="1"/>
</dbReference>
<feature type="signal peptide" evidence="7">
    <location>
        <begin position="1"/>
        <end position="27"/>
    </location>
</feature>
<dbReference type="EMBL" id="MH908916">
    <property type="protein sequence ID" value="AYM54058.1"/>
    <property type="molecule type" value="Genomic_DNA"/>
</dbReference>
<keyword evidence="1 5" id="KW-0479">Metal-binding</keyword>
<evidence type="ECO:0000259" key="8">
    <source>
        <dbReference type="PROSITE" id="PS51007"/>
    </source>
</evidence>
<dbReference type="PANTHER" id="PTHR35038:SF8">
    <property type="entry name" value="C-TYPE POLYHEME CYTOCHROME OMCC"/>
    <property type="match status" value="1"/>
</dbReference>
<dbReference type="InterPro" id="IPR023155">
    <property type="entry name" value="Cyt_c-552/4"/>
</dbReference>
<sequence length="711" mass="75509">MAKRKNRPTPAAPRASTPASGPGTALAAVALGGALALACDRPSPPAPAHQTPAPAASASSAAPGPSATAAAADTLPPAPEIPVKDIDRTYVGEQRCAECHIAQHRGFTRDWHARALSPATAKYLVGDFNNAHFKGSSSEAWMTRDKAHAQMRTTGIDGALATYPVDWVIGGKRMQDTVTIFPDGRWQVLPVYFHVTGKGEWVDYTEAKQGALGPDHPFFWANFRRTANRECLDCHVTGMNVRYDRASRKWSTQMADPGVTCESCHGPGGRHAESQAPEDIIHPRKATKEVGFGVCAQCHGPRNPLFPILDASHKFVPGERYEDYFQTLGLVNGNQRSGDFFADGRPKTSSFEVQALMQSRCYQKGKATCLSCHGSPHGKHEENELLPPSPEALAATKGVKGVTRADVASCAGCHKEVFAAGAAHSHHKADKAQSCVACHMPKVVTGVLDQFADHAIDVPAPETTVKHGVPNACGTCHTKEAPGEMAKAVAAWWPSAATRTARRQRLADAFDEATREGSRPALEAVMADADEAPLLRGAAAVLFAQRFPREAAGALSPLLAAPDALTRTKAAEALGAVQARGAADALAGLRGDPSLAVREAAAISLGELNDKRAEAALRALTSAKASAGLPRPHALLGLSLSRRGALDEAITELERAVDLQPYYVDALVMLADLYAKQGHFDKTRARLEEAVTFDPQHPGARKRLATLSGGR</sequence>
<dbReference type="AlphaFoldDB" id="A0A3S5GXX6"/>
<dbReference type="GO" id="GO:0046872">
    <property type="term" value="F:metal ion binding"/>
    <property type="evidence" value="ECO:0007669"/>
    <property type="project" value="UniProtKB-KW"/>
</dbReference>
<dbReference type="SUPFAM" id="SSF48452">
    <property type="entry name" value="TPR-like"/>
    <property type="match status" value="1"/>
</dbReference>
<feature type="compositionally biased region" description="Low complexity" evidence="6">
    <location>
        <begin position="8"/>
        <end position="24"/>
    </location>
</feature>
<evidence type="ECO:0000256" key="1">
    <source>
        <dbReference type="ARBA" id="ARBA00022723"/>
    </source>
</evidence>
<dbReference type="PANTHER" id="PTHR35038">
    <property type="entry name" value="DISSIMILATORY SULFITE REDUCTASE SIRA"/>
    <property type="match status" value="1"/>
</dbReference>
<organism evidence="9">
    <name type="scientific">Byssovorax cruenta</name>
    <dbReference type="NCBI Taxonomy" id="293647"/>
    <lineage>
        <taxon>Bacteria</taxon>
        <taxon>Pseudomonadati</taxon>
        <taxon>Myxococcota</taxon>
        <taxon>Polyangia</taxon>
        <taxon>Polyangiales</taxon>
        <taxon>Polyangiaceae</taxon>
        <taxon>Byssovorax</taxon>
    </lineage>
</organism>
<dbReference type="SMART" id="SM00028">
    <property type="entry name" value="TPR"/>
    <property type="match status" value="2"/>
</dbReference>
<feature type="region of interest" description="Disordered" evidence="6">
    <location>
        <begin position="38"/>
        <end position="82"/>
    </location>
</feature>
<dbReference type="GO" id="GO:0009055">
    <property type="term" value="F:electron transfer activity"/>
    <property type="evidence" value="ECO:0007669"/>
    <property type="project" value="InterPro"/>
</dbReference>
<dbReference type="Pfam" id="PF14559">
    <property type="entry name" value="TPR_19"/>
    <property type="match status" value="1"/>
</dbReference>
<dbReference type="SUPFAM" id="SSF48695">
    <property type="entry name" value="Multiheme cytochromes"/>
    <property type="match status" value="1"/>
</dbReference>
<keyword evidence="5" id="KW-0349">Heme</keyword>
<dbReference type="Gene3D" id="1.25.40.10">
    <property type="entry name" value="Tetratricopeptide repeat domain"/>
    <property type="match status" value="1"/>
</dbReference>
<dbReference type="CDD" id="cd08168">
    <property type="entry name" value="Cytochrom_C3"/>
    <property type="match status" value="1"/>
</dbReference>
<dbReference type="InterPro" id="IPR019734">
    <property type="entry name" value="TPR_rpt"/>
</dbReference>
<feature type="compositionally biased region" description="Low complexity" evidence="6">
    <location>
        <begin position="48"/>
        <end position="75"/>
    </location>
</feature>
<feature type="region of interest" description="Disordered" evidence="6">
    <location>
        <begin position="1"/>
        <end position="24"/>
    </location>
</feature>
<dbReference type="Gene3D" id="1.25.10.10">
    <property type="entry name" value="Leucine-rich Repeat Variant"/>
    <property type="match status" value="1"/>
</dbReference>